<proteinExistence type="predicted"/>
<sequence length="45" mass="4970">MPMDVINCEFCGSVSQDEQKQLSQHIVAEHKQDSLTKACSESSSI</sequence>
<organism evidence="1 2">
    <name type="scientific">Caerostris extrusa</name>
    <name type="common">Bark spider</name>
    <name type="synonym">Caerostris bankana</name>
    <dbReference type="NCBI Taxonomy" id="172846"/>
    <lineage>
        <taxon>Eukaryota</taxon>
        <taxon>Metazoa</taxon>
        <taxon>Ecdysozoa</taxon>
        <taxon>Arthropoda</taxon>
        <taxon>Chelicerata</taxon>
        <taxon>Arachnida</taxon>
        <taxon>Araneae</taxon>
        <taxon>Araneomorphae</taxon>
        <taxon>Entelegynae</taxon>
        <taxon>Araneoidea</taxon>
        <taxon>Araneidae</taxon>
        <taxon>Caerostris</taxon>
    </lineage>
</organism>
<evidence type="ECO:0000313" key="1">
    <source>
        <dbReference type="EMBL" id="GIX72299.1"/>
    </source>
</evidence>
<gene>
    <name evidence="1" type="ORF">CEXT_360421</name>
</gene>
<dbReference type="AlphaFoldDB" id="A0AAV4MND5"/>
<feature type="non-terminal residue" evidence="1">
    <location>
        <position position="45"/>
    </location>
</feature>
<dbReference type="EMBL" id="BPLR01019833">
    <property type="protein sequence ID" value="GIX72299.1"/>
    <property type="molecule type" value="Genomic_DNA"/>
</dbReference>
<dbReference type="Proteomes" id="UP001054945">
    <property type="component" value="Unassembled WGS sequence"/>
</dbReference>
<comment type="caution">
    <text evidence="1">The sequence shown here is derived from an EMBL/GenBank/DDBJ whole genome shotgun (WGS) entry which is preliminary data.</text>
</comment>
<name>A0AAV4MND5_CAEEX</name>
<reference evidence="1 2" key="1">
    <citation type="submission" date="2021-06" db="EMBL/GenBank/DDBJ databases">
        <title>Caerostris extrusa draft genome.</title>
        <authorList>
            <person name="Kono N."/>
            <person name="Arakawa K."/>
        </authorList>
    </citation>
    <scope>NUCLEOTIDE SEQUENCE [LARGE SCALE GENOMIC DNA]</scope>
</reference>
<protein>
    <submittedName>
        <fullName evidence="1">Uncharacterized protein</fullName>
    </submittedName>
</protein>
<keyword evidence="2" id="KW-1185">Reference proteome</keyword>
<accession>A0AAV4MND5</accession>
<evidence type="ECO:0000313" key="2">
    <source>
        <dbReference type="Proteomes" id="UP001054945"/>
    </source>
</evidence>